<dbReference type="EMBL" id="UGYO01000001">
    <property type="protein sequence ID" value="SUI55046.1"/>
    <property type="molecule type" value="Genomic_DNA"/>
</dbReference>
<dbReference type="RefSeq" id="WP_115389284.1">
    <property type="nucleotide sequence ID" value="NZ_CAXOJE010000047.1"/>
</dbReference>
<reference evidence="1 2" key="1">
    <citation type="submission" date="2018-06" db="EMBL/GenBank/DDBJ databases">
        <authorList>
            <consortium name="Pathogen Informatics"/>
            <person name="Doyle S."/>
        </authorList>
    </citation>
    <scope>NUCLEOTIDE SEQUENCE [LARGE SCALE GENOMIC DNA]</scope>
    <source>
        <strain evidence="1 2">NCTC10738</strain>
    </source>
</reference>
<name>A0A379Z5U9_9GAMM</name>
<proteinExistence type="predicted"/>
<dbReference type="AlphaFoldDB" id="A0A379Z5U9"/>
<accession>A0A379Z5U9</accession>
<organism evidence="1 2">
    <name type="scientific">Shewanella algae</name>
    <dbReference type="NCBI Taxonomy" id="38313"/>
    <lineage>
        <taxon>Bacteria</taxon>
        <taxon>Pseudomonadati</taxon>
        <taxon>Pseudomonadota</taxon>
        <taxon>Gammaproteobacteria</taxon>
        <taxon>Alteromonadales</taxon>
        <taxon>Shewanellaceae</taxon>
        <taxon>Shewanella</taxon>
    </lineage>
</organism>
<keyword evidence="2" id="KW-1185">Reference proteome</keyword>
<evidence type="ECO:0008006" key="3">
    <source>
        <dbReference type="Google" id="ProtNLM"/>
    </source>
</evidence>
<gene>
    <name evidence="1" type="ORF">NCTC10738_00960</name>
</gene>
<evidence type="ECO:0000313" key="1">
    <source>
        <dbReference type="EMBL" id="SUI55046.1"/>
    </source>
</evidence>
<sequence>MQRRQFLLWALGGTSALALGVSLYEEEEIANLSEHEKPHDLLLGALIPVLLEGALPEINKHRSSAINRTLDAVNQTLKWLPKAQRQELEQLLDILENRFGLLLLSGSMTPLMLRSPNELVEMLESWRGSWMELLQQAYLGLRELLMASYYACPEHWDRLNYNKPKLAL</sequence>
<dbReference type="Proteomes" id="UP000254069">
    <property type="component" value="Unassembled WGS sequence"/>
</dbReference>
<evidence type="ECO:0000313" key="2">
    <source>
        <dbReference type="Proteomes" id="UP000254069"/>
    </source>
</evidence>
<protein>
    <recommendedName>
        <fullName evidence="3">TAT leader-containing periplasmic protein</fullName>
    </recommendedName>
</protein>